<evidence type="ECO:0000313" key="5">
    <source>
        <dbReference type="Proteomes" id="UP000663866"/>
    </source>
</evidence>
<reference evidence="4" key="1">
    <citation type="submission" date="2021-02" db="EMBL/GenBank/DDBJ databases">
        <authorList>
            <person name="Nowell W R."/>
        </authorList>
    </citation>
    <scope>NUCLEOTIDE SEQUENCE</scope>
</reference>
<dbReference type="InterPro" id="IPR035892">
    <property type="entry name" value="C2_domain_sf"/>
</dbReference>
<proteinExistence type="predicted"/>
<dbReference type="PANTHER" id="PTHR45911">
    <property type="entry name" value="C2 DOMAIN-CONTAINING PROTEIN"/>
    <property type="match status" value="1"/>
</dbReference>
<dbReference type="SMART" id="SM00239">
    <property type="entry name" value="C2"/>
    <property type="match status" value="1"/>
</dbReference>
<keyword evidence="1" id="KW-0479">Metal-binding</keyword>
<protein>
    <recommendedName>
        <fullName evidence="3">C2 domain-containing protein</fullName>
    </recommendedName>
</protein>
<evidence type="ECO:0000313" key="4">
    <source>
        <dbReference type="EMBL" id="CAF3865098.1"/>
    </source>
</evidence>
<gene>
    <name evidence="4" type="ORF">OVN521_LOCUS7603</name>
</gene>
<dbReference type="PANTHER" id="PTHR45911:SF4">
    <property type="entry name" value="MULTIPLE C2 AND TRANSMEMBRANE DOMAIN-CONTAINING PROTEIN"/>
    <property type="match status" value="1"/>
</dbReference>
<evidence type="ECO:0000256" key="1">
    <source>
        <dbReference type="ARBA" id="ARBA00022723"/>
    </source>
</evidence>
<dbReference type="EMBL" id="CAJOBG010000845">
    <property type="protein sequence ID" value="CAF3865098.1"/>
    <property type="molecule type" value="Genomic_DNA"/>
</dbReference>
<feature type="domain" description="C2" evidence="3">
    <location>
        <begin position="1"/>
        <end position="102"/>
    </location>
</feature>
<name>A0A819FE70_9BILA</name>
<dbReference type="SUPFAM" id="SSF49562">
    <property type="entry name" value="C2 domain (Calcium/lipid-binding domain, CaLB)"/>
    <property type="match status" value="1"/>
</dbReference>
<dbReference type="PROSITE" id="PS50004">
    <property type="entry name" value="C2"/>
    <property type="match status" value="1"/>
</dbReference>
<dbReference type="Proteomes" id="UP000663866">
    <property type="component" value="Unassembled WGS sequence"/>
</dbReference>
<evidence type="ECO:0000256" key="2">
    <source>
        <dbReference type="ARBA" id="ARBA00022837"/>
    </source>
</evidence>
<sequence>MPTGTLEVIIADGRHLKDRDIIGKNDAYVEVYFDKKYKQRTKIIKNSNDPIWNERFTFNIHKGDDTIHFDVYDDDLVGRDSAGNCKVKLKHVFDDGKFDEWVKLPAKLGLSSRGEIHIIMNFTVTSVIKTPTATLYLLIIPLIILKPTIMAQLASYSPSNYNFLTIVLFTLVFIDISRNSAYGINSEYDYEQPSSIGGDLSYENIGNSEPAIQMNPNSFYIPIDEETKSRNPWSKLYHRHHARSTLTSSHYSLTLPGYVMRPNQMRYVPYPATKRTIPIELQKAFFAHGIVGR</sequence>
<keyword evidence="2" id="KW-0106">Calcium</keyword>
<dbReference type="GO" id="GO:0016020">
    <property type="term" value="C:membrane"/>
    <property type="evidence" value="ECO:0007669"/>
    <property type="project" value="TreeGrafter"/>
</dbReference>
<accession>A0A819FE70</accession>
<dbReference type="InterPro" id="IPR000008">
    <property type="entry name" value="C2_dom"/>
</dbReference>
<comment type="caution">
    <text evidence="4">The sequence shown here is derived from an EMBL/GenBank/DDBJ whole genome shotgun (WGS) entry which is preliminary data.</text>
</comment>
<organism evidence="4 5">
    <name type="scientific">Rotaria magnacalcarata</name>
    <dbReference type="NCBI Taxonomy" id="392030"/>
    <lineage>
        <taxon>Eukaryota</taxon>
        <taxon>Metazoa</taxon>
        <taxon>Spiralia</taxon>
        <taxon>Gnathifera</taxon>
        <taxon>Rotifera</taxon>
        <taxon>Eurotatoria</taxon>
        <taxon>Bdelloidea</taxon>
        <taxon>Philodinida</taxon>
        <taxon>Philodinidae</taxon>
        <taxon>Rotaria</taxon>
    </lineage>
</organism>
<dbReference type="AlphaFoldDB" id="A0A819FE70"/>
<keyword evidence="5" id="KW-1185">Reference proteome</keyword>
<dbReference type="CDD" id="cd00030">
    <property type="entry name" value="C2"/>
    <property type="match status" value="1"/>
</dbReference>
<evidence type="ECO:0000259" key="3">
    <source>
        <dbReference type="PROSITE" id="PS50004"/>
    </source>
</evidence>
<dbReference type="GO" id="GO:0005509">
    <property type="term" value="F:calcium ion binding"/>
    <property type="evidence" value="ECO:0007669"/>
    <property type="project" value="TreeGrafter"/>
</dbReference>
<dbReference type="Gene3D" id="2.60.40.150">
    <property type="entry name" value="C2 domain"/>
    <property type="match status" value="1"/>
</dbReference>
<dbReference type="Pfam" id="PF00168">
    <property type="entry name" value="C2"/>
    <property type="match status" value="1"/>
</dbReference>